<organism evidence="1 2">
    <name type="scientific">Mycetocola manganoxydans</name>
    <dbReference type="NCBI Taxonomy" id="699879"/>
    <lineage>
        <taxon>Bacteria</taxon>
        <taxon>Bacillati</taxon>
        <taxon>Actinomycetota</taxon>
        <taxon>Actinomycetes</taxon>
        <taxon>Micrococcales</taxon>
        <taxon>Microbacteriaceae</taxon>
        <taxon>Mycetocola</taxon>
    </lineage>
</organism>
<name>A0A3L7A0C5_9MICO</name>
<dbReference type="Pfam" id="PF13196">
    <property type="entry name" value="DUF4012"/>
    <property type="match status" value="1"/>
</dbReference>
<dbReference type="EMBL" id="RCUV01000002">
    <property type="protein sequence ID" value="RLP73430.1"/>
    <property type="molecule type" value="Genomic_DNA"/>
</dbReference>
<evidence type="ECO:0000313" key="1">
    <source>
        <dbReference type="EMBL" id="RLP73430.1"/>
    </source>
</evidence>
<comment type="caution">
    <text evidence="1">The sequence shown here is derived from an EMBL/GenBank/DDBJ whole genome shotgun (WGS) entry which is preliminary data.</text>
</comment>
<reference evidence="1 2" key="1">
    <citation type="submission" date="2018-10" db="EMBL/GenBank/DDBJ databases">
        <authorList>
            <person name="Li J."/>
        </authorList>
    </citation>
    <scope>NUCLEOTIDE SEQUENCE [LARGE SCALE GENOMIC DNA]</scope>
    <source>
        <strain evidence="1 2">CCTCC AB209002</strain>
    </source>
</reference>
<sequence>MVGGLVALNMVPKGLEVKRELEVALPLASQVKAQILAGDTEAAGVTTAELNAHTAAARAQTTGRMWSALESVPIVGANLTALRVVSETADDLAADAIVPASNISLASLKPVDGRFDVTALTDLGTFLQSTIDAVEVADERLTSLESPSLLPQISSGIEKLSTTLDDVRPLLSGLIKPLSVLPDALGASGPRNYLMIFQGNSEARASGGNPAAMTRLTVADGKIDITEQATSSQFFNDRPDPIVPLDAETSAIYSDTVGEWIPNITATPHFPTTVELVKAYWAEEFGSDVRIDGVISFDPVGLSYLLGATGPVSLVTGEALTAANAVPLLLNEVYFRYARAAEQDAFFAAAAVSIFDAVKSGTGDPNALLAALAKSVDEGRLKIWSGNEAEQELIAGTRLQGALPQDNSNQTAVGVYFNDTTGSKMDYYVNASVASSTTQCESANDAPAFSIDVTLANVITREQAAGLPRYITGPYYQPGFIATDFVVYGPVGATIDSWSVNGQQVAAVSEGTHLGRPVVRINRVIAPGESLTISYKMTGVADSEYGPLDVQTTPMVRPTPVSIDAPGCKE</sequence>
<accession>A0A3L7A0C5</accession>
<proteinExistence type="predicted"/>
<gene>
    <name evidence="1" type="ORF">D9V29_01720</name>
</gene>
<dbReference type="InterPro" id="IPR025101">
    <property type="entry name" value="DUF4012"/>
</dbReference>
<protein>
    <submittedName>
        <fullName evidence="1">DUF4012 domain-containing protein</fullName>
    </submittedName>
</protein>
<keyword evidence="2" id="KW-1185">Reference proteome</keyword>
<evidence type="ECO:0000313" key="2">
    <source>
        <dbReference type="Proteomes" id="UP000270299"/>
    </source>
</evidence>
<dbReference type="AlphaFoldDB" id="A0A3L7A0C5"/>
<dbReference type="Proteomes" id="UP000270299">
    <property type="component" value="Unassembled WGS sequence"/>
</dbReference>